<proteinExistence type="predicted"/>
<sequence>MWGAAMPHIPSKRLPRPGAVLAAVTALIATLAPGPAGRATAAAPSATVPWSDRPHGFASLAGGTTGGAGGPVVTVTDHYAHLYDNYQADAAELVQRGSTLRNTTGRADERGTAFDPQDLYDHRLDPAAAVPALVTRFSGPQPRIGR</sequence>
<dbReference type="Proteomes" id="UP001501391">
    <property type="component" value="Unassembled WGS sequence"/>
</dbReference>
<protein>
    <submittedName>
        <fullName evidence="1">Uncharacterized protein</fullName>
    </submittedName>
</protein>
<evidence type="ECO:0000313" key="2">
    <source>
        <dbReference type="Proteomes" id="UP001501391"/>
    </source>
</evidence>
<gene>
    <name evidence="1" type="ORF">GCM10009787_09520</name>
</gene>
<comment type="caution">
    <text evidence="1">The sequence shown here is derived from an EMBL/GenBank/DDBJ whole genome shotgun (WGS) entry which is preliminary data.</text>
</comment>
<accession>A0ABP5N7H3</accession>
<dbReference type="EMBL" id="BAAAOQ010000003">
    <property type="protein sequence ID" value="GAA2192363.1"/>
    <property type="molecule type" value="Genomic_DNA"/>
</dbReference>
<organism evidence="1 2">
    <name type="scientific">Streptomyces bangladeshensis</name>
    <dbReference type="NCBI Taxonomy" id="295352"/>
    <lineage>
        <taxon>Bacteria</taxon>
        <taxon>Bacillati</taxon>
        <taxon>Actinomycetota</taxon>
        <taxon>Actinomycetes</taxon>
        <taxon>Kitasatosporales</taxon>
        <taxon>Streptomycetaceae</taxon>
        <taxon>Streptomyces</taxon>
    </lineage>
</organism>
<keyword evidence="2" id="KW-1185">Reference proteome</keyword>
<evidence type="ECO:0000313" key="1">
    <source>
        <dbReference type="EMBL" id="GAA2192363.1"/>
    </source>
</evidence>
<name>A0ABP5N7H3_9ACTN</name>
<reference evidence="2" key="1">
    <citation type="journal article" date="2019" name="Int. J. Syst. Evol. Microbiol.">
        <title>The Global Catalogue of Microorganisms (GCM) 10K type strain sequencing project: providing services to taxonomists for standard genome sequencing and annotation.</title>
        <authorList>
            <consortium name="The Broad Institute Genomics Platform"/>
            <consortium name="The Broad Institute Genome Sequencing Center for Infectious Disease"/>
            <person name="Wu L."/>
            <person name="Ma J."/>
        </authorList>
    </citation>
    <scope>NUCLEOTIDE SEQUENCE [LARGE SCALE GENOMIC DNA]</scope>
    <source>
        <strain evidence="2">JCM 14924</strain>
    </source>
</reference>